<dbReference type="STRING" id="1314781.A0A166AT00"/>
<dbReference type="Pfam" id="PF04145">
    <property type="entry name" value="Ctr"/>
    <property type="match status" value="1"/>
</dbReference>
<evidence type="ECO:0000256" key="6">
    <source>
        <dbReference type="RuleBase" id="RU367022"/>
    </source>
</evidence>
<dbReference type="PANTHER" id="PTHR12483:SF73">
    <property type="entry name" value="COPPER TRANSPORT PROTEIN CTR3"/>
    <property type="match status" value="1"/>
</dbReference>
<protein>
    <recommendedName>
        <fullName evidence="6">Copper transport protein</fullName>
    </recommendedName>
</protein>
<evidence type="ECO:0000256" key="4">
    <source>
        <dbReference type="ARBA" id="ARBA00022989"/>
    </source>
</evidence>
<name>A0A166AT00_EXIGL</name>
<dbReference type="InterPro" id="IPR007274">
    <property type="entry name" value="Cop_transporter"/>
</dbReference>
<sequence>MASSLSDTAVIESAGMCKISMLWNWFTVDSCFISKSWHVRSAAGFAGTVLAVFMLVVVIELVRRAGREYDRHIASAGNGAPASLGLQLPPSPFHPATSTAELLPLPATASGTGIHKFRQAVRSTLYMVQYSAGLLLMLIAMSYNGYIIIFGIFAGSWAGHFVSSWDTVATADTTLKDNCC</sequence>
<evidence type="ECO:0000256" key="2">
    <source>
        <dbReference type="ARBA" id="ARBA00006921"/>
    </source>
</evidence>
<dbReference type="Proteomes" id="UP000077266">
    <property type="component" value="Unassembled WGS sequence"/>
</dbReference>
<evidence type="ECO:0000256" key="3">
    <source>
        <dbReference type="ARBA" id="ARBA00022692"/>
    </source>
</evidence>
<evidence type="ECO:0000313" key="8">
    <source>
        <dbReference type="Proteomes" id="UP000077266"/>
    </source>
</evidence>
<keyword evidence="3 6" id="KW-0812">Transmembrane</keyword>
<dbReference type="EMBL" id="KV425966">
    <property type="protein sequence ID" value="KZV94879.1"/>
    <property type="molecule type" value="Genomic_DNA"/>
</dbReference>
<reference evidence="7 8" key="1">
    <citation type="journal article" date="2016" name="Mol. Biol. Evol.">
        <title>Comparative Genomics of Early-Diverging Mushroom-Forming Fungi Provides Insights into the Origins of Lignocellulose Decay Capabilities.</title>
        <authorList>
            <person name="Nagy L.G."/>
            <person name="Riley R."/>
            <person name="Tritt A."/>
            <person name="Adam C."/>
            <person name="Daum C."/>
            <person name="Floudas D."/>
            <person name="Sun H."/>
            <person name="Yadav J.S."/>
            <person name="Pangilinan J."/>
            <person name="Larsson K.H."/>
            <person name="Matsuura K."/>
            <person name="Barry K."/>
            <person name="Labutti K."/>
            <person name="Kuo R."/>
            <person name="Ohm R.A."/>
            <person name="Bhattacharya S.S."/>
            <person name="Shirouzu T."/>
            <person name="Yoshinaga Y."/>
            <person name="Martin F.M."/>
            <person name="Grigoriev I.V."/>
            <person name="Hibbett D.S."/>
        </authorList>
    </citation>
    <scope>NUCLEOTIDE SEQUENCE [LARGE SCALE GENOMIC DNA]</scope>
    <source>
        <strain evidence="7 8">HHB12029</strain>
    </source>
</reference>
<dbReference type="PANTHER" id="PTHR12483">
    <property type="entry name" value="SOLUTE CARRIER FAMILY 31 COPPER TRANSPORTERS"/>
    <property type="match status" value="1"/>
</dbReference>
<keyword evidence="5 6" id="KW-0472">Membrane</keyword>
<organism evidence="7 8">
    <name type="scientific">Exidia glandulosa HHB12029</name>
    <dbReference type="NCBI Taxonomy" id="1314781"/>
    <lineage>
        <taxon>Eukaryota</taxon>
        <taxon>Fungi</taxon>
        <taxon>Dikarya</taxon>
        <taxon>Basidiomycota</taxon>
        <taxon>Agaricomycotina</taxon>
        <taxon>Agaricomycetes</taxon>
        <taxon>Auriculariales</taxon>
        <taxon>Exidiaceae</taxon>
        <taxon>Exidia</taxon>
    </lineage>
</organism>
<keyword evidence="4 6" id="KW-1133">Transmembrane helix</keyword>
<feature type="transmembrane region" description="Helical" evidence="6">
    <location>
        <begin position="132"/>
        <end position="158"/>
    </location>
</feature>
<comment type="similarity">
    <text evidence="2 6">Belongs to the copper transporter (Ctr) (TC 1.A.56) family. SLC31A subfamily.</text>
</comment>
<keyword evidence="6" id="KW-0406">Ion transport</keyword>
<keyword evidence="6" id="KW-0187">Copper transport</keyword>
<proteinExistence type="inferred from homology"/>
<dbReference type="GO" id="GO:0005375">
    <property type="term" value="F:copper ion transmembrane transporter activity"/>
    <property type="evidence" value="ECO:0007669"/>
    <property type="project" value="UniProtKB-UniRule"/>
</dbReference>
<dbReference type="FunCoup" id="A0A166AT00">
    <property type="interactions" value="15"/>
</dbReference>
<keyword evidence="6" id="KW-0186">Copper</keyword>
<feature type="transmembrane region" description="Helical" evidence="6">
    <location>
        <begin position="42"/>
        <end position="62"/>
    </location>
</feature>
<keyword evidence="8" id="KW-1185">Reference proteome</keyword>
<dbReference type="AlphaFoldDB" id="A0A166AT00"/>
<dbReference type="OrthoDB" id="161814at2759"/>
<keyword evidence="6" id="KW-0813">Transport</keyword>
<gene>
    <name evidence="7" type="ORF">EXIGLDRAFT_766754</name>
</gene>
<evidence type="ECO:0000313" key="7">
    <source>
        <dbReference type="EMBL" id="KZV94879.1"/>
    </source>
</evidence>
<evidence type="ECO:0000256" key="5">
    <source>
        <dbReference type="ARBA" id="ARBA00023136"/>
    </source>
</evidence>
<accession>A0A166AT00</accession>
<comment type="subcellular location">
    <subcellularLocation>
        <location evidence="1 6">Membrane</location>
        <topology evidence="1 6">Multi-pass membrane protein</topology>
    </subcellularLocation>
</comment>
<dbReference type="GO" id="GO:0016020">
    <property type="term" value="C:membrane"/>
    <property type="evidence" value="ECO:0007669"/>
    <property type="project" value="UniProtKB-SubCell"/>
</dbReference>
<evidence type="ECO:0000256" key="1">
    <source>
        <dbReference type="ARBA" id="ARBA00004141"/>
    </source>
</evidence>
<dbReference type="InParanoid" id="A0A166AT00"/>